<feature type="region of interest" description="Disordered" evidence="1">
    <location>
        <begin position="185"/>
        <end position="217"/>
    </location>
</feature>
<dbReference type="InterPro" id="IPR013656">
    <property type="entry name" value="PAS_4"/>
</dbReference>
<keyword evidence="3" id="KW-0418">Kinase</keyword>
<dbReference type="EMBL" id="CP003057">
    <property type="protein sequence ID" value="AEQ95325.1"/>
    <property type="molecule type" value="Genomic_DNA"/>
</dbReference>
<name>G7TFW9_XANOB</name>
<organism evidence="3 4">
    <name type="scientific">Xanthomonas oryzae pv. oryzicola (strain BLS256)</name>
    <dbReference type="NCBI Taxonomy" id="383407"/>
    <lineage>
        <taxon>Bacteria</taxon>
        <taxon>Pseudomonadati</taxon>
        <taxon>Pseudomonadota</taxon>
        <taxon>Gammaproteobacteria</taxon>
        <taxon>Lysobacterales</taxon>
        <taxon>Lysobacteraceae</taxon>
        <taxon>Xanthomonas</taxon>
    </lineage>
</organism>
<dbReference type="GO" id="GO:0016301">
    <property type="term" value="F:kinase activity"/>
    <property type="evidence" value="ECO:0007669"/>
    <property type="project" value="UniProtKB-KW"/>
</dbReference>
<dbReference type="eggNOG" id="COG2202">
    <property type="taxonomic scope" value="Bacteria"/>
</dbReference>
<dbReference type="KEGG" id="xor:XOC_1129"/>
<evidence type="ECO:0000313" key="4">
    <source>
        <dbReference type="Proteomes" id="UP000008851"/>
    </source>
</evidence>
<dbReference type="Proteomes" id="UP000008851">
    <property type="component" value="Chromosome"/>
</dbReference>
<proteinExistence type="predicted"/>
<accession>G7TFW9</accession>
<dbReference type="SUPFAM" id="SSF55785">
    <property type="entry name" value="PYP-like sensor domain (PAS domain)"/>
    <property type="match status" value="1"/>
</dbReference>
<keyword evidence="3" id="KW-0808">Transferase</keyword>
<dbReference type="Gene3D" id="3.30.450.20">
    <property type="entry name" value="PAS domain"/>
    <property type="match status" value="1"/>
</dbReference>
<feature type="compositionally biased region" description="Basic and acidic residues" evidence="1">
    <location>
        <begin position="185"/>
        <end position="197"/>
    </location>
</feature>
<dbReference type="NCBIfam" id="TIGR00229">
    <property type="entry name" value="sensory_box"/>
    <property type="match status" value="1"/>
</dbReference>
<feature type="domain" description="PAC" evidence="2">
    <location>
        <begin position="74"/>
        <end position="126"/>
    </location>
</feature>
<dbReference type="CDD" id="cd00130">
    <property type="entry name" value="PAS"/>
    <property type="match status" value="1"/>
</dbReference>
<dbReference type="PROSITE" id="PS50113">
    <property type="entry name" value="PAC"/>
    <property type="match status" value="1"/>
</dbReference>
<dbReference type="eggNOG" id="COG5659">
    <property type="taxonomic scope" value="Bacteria"/>
</dbReference>
<dbReference type="Pfam" id="PF08448">
    <property type="entry name" value="PAS_4"/>
    <property type="match status" value="1"/>
</dbReference>
<dbReference type="InterPro" id="IPR035965">
    <property type="entry name" value="PAS-like_dom_sf"/>
</dbReference>
<sequence>MRDRYHQIVSLSRDCIKEIDLDGRITSVNVNGLAGIGASSADHVIARPWRELWPSEAAEMVDAAMAESAKGTVQEFEASCVNLAGVRQTWHVVTSPLFDEQGKVEAIQAVSKNVSDRRALEADFHTLDSILAAERALSTSAMMLARARETSLATELHSLRGSDIPPSLSSPSVWSPIPDPEEIGREEAFFRRADHRLPARSRGRHADQRPVPTAWLQ</sequence>
<evidence type="ECO:0000256" key="1">
    <source>
        <dbReference type="SAM" id="MobiDB-lite"/>
    </source>
</evidence>
<dbReference type="AlphaFoldDB" id="G7TFW9"/>
<dbReference type="HOGENOM" id="CLU_1271867_0_0_6"/>
<dbReference type="InterPro" id="IPR000014">
    <property type="entry name" value="PAS"/>
</dbReference>
<evidence type="ECO:0000313" key="3">
    <source>
        <dbReference type="EMBL" id="AEQ95325.1"/>
    </source>
</evidence>
<protein>
    <submittedName>
        <fullName evidence="3">Histidine kinase-response regulator hybrid protein</fullName>
    </submittedName>
</protein>
<dbReference type="InterPro" id="IPR000700">
    <property type="entry name" value="PAS-assoc_C"/>
</dbReference>
<evidence type="ECO:0000259" key="2">
    <source>
        <dbReference type="PROSITE" id="PS50113"/>
    </source>
</evidence>
<reference evidence="3 4" key="1">
    <citation type="journal article" date="2011" name="J. Bacteriol.">
        <title>Two new complete genome sequences offer insight into host and tissue specificity of plant pathogenic Xanthomonas spp.</title>
        <authorList>
            <person name="Bogdanove A.J."/>
            <person name="Koebnik R."/>
            <person name="Lu H."/>
            <person name="Furutani A."/>
            <person name="Angiuoli S.V."/>
            <person name="Patil P.B."/>
            <person name="Van Sluys M.A."/>
            <person name="Ryan R.P."/>
            <person name="Meyer D.F."/>
            <person name="Han S.W."/>
            <person name="Aparna G."/>
            <person name="Rajaram M."/>
            <person name="Delcher A.L."/>
            <person name="Phillippy A.M."/>
            <person name="Puiu D."/>
            <person name="Schatz M.C."/>
            <person name="Shumway M."/>
            <person name="Sommer D.D."/>
            <person name="Trapnell C."/>
            <person name="Benahmed F."/>
            <person name="Dimitrov G."/>
            <person name="Madupu R."/>
            <person name="Radune D."/>
            <person name="Sullivan S."/>
            <person name="Jha G."/>
            <person name="Ishihara H."/>
            <person name="Lee S.W."/>
            <person name="Pandey A."/>
            <person name="Sharma V."/>
            <person name="Sriariyanun M."/>
            <person name="Szurek B."/>
            <person name="Vera-Cruz C.M."/>
            <person name="Dorman K.S."/>
            <person name="Ronald P.C."/>
            <person name="Verdier V."/>
            <person name="Dow J.M."/>
            <person name="Sonti R.V."/>
            <person name="Tsuge S."/>
            <person name="Brendel V.P."/>
            <person name="Rabinowicz P.D."/>
            <person name="Leach J.E."/>
            <person name="White F.F."/>
            <person name="Salzberg S.L."/>
        </authorList>
    </citation>
    <scope>NUCLEOTIDE SEQUENCE [LARGE SCALE GENOMIC DNA]</scope>
    <source>
        <strain evidence="3 4">BLS256</strain>
    </source>
</reference>
<gene>
    <name evidence="3" type="ORF">XOC_1129</name>
</gene>